<gene>
    <name evidence="1" type="primary">lepB</name>
    <name evidence="1" type="ORF">O0236_000290</name>
</gene>
<keyword evidence="1" id="KW-0378">Hydrolase</keyword>
<evidence type="ECO:0000313" key="2">
    <source>
        <dbReference type="Proteomes" id="UP001149860"/>
    </source>
</evidence>
<keyword evidence="2" id="KW-1185">Reference proteome</keyword>
<dbReference type="Proteomes" id="UP001149860">
    <property type="component" value="Chromosome"/>
</dbReference>
<protein>
    <submittedName>
        <fullName evidence="1">Signal peptidase I</fullName>
        <ecNumber evidence="1">3.4.21.89</ecNumber>
    </submittedName>
</protein>
<organism evidence="1 2">
    <name type="scientific">Lentilactobacillus terminaliae</name>
    <dbReference type="NCBI Taxonomy" id="3003483"/>
    <lineage>
        <taxon>Bacteria</taxon>
        <taxon>Bacillati</taxon>
        <taxon>Bacillota</taxon>
        <taxon>Bacilli</taxon>
        <taxon>Lactobacillales</taxon>
        <taxon>Lactobacillaceae</taxon>
        <taxon>Lentilactobacillus</taxon>
    </lineage>
</organism>
<sequence length="205" mass="23136">MAKKSKDSKSTSFFKEAMSWIIPVVVGIVIALLLRQFVITFARVDGPSMEPNLVNNERMVVWRQAKIKHLSVIVFDANGVDPEATKQNTDYVKRVIGLPGDTVSSKDGNIYVNGKKINQNFISKYQRTTGTGNWDLKSLSKSWPRNVNSVKVPKGKYFALGDHRSVSNDGRYWGFVPKDKVLGVAKTFFWETNKTKRDNVNSLAY</sequence>
<reference evidence="1" key="1">
    <citation type="submission" date="2024-08" db="EMBL/GenBank/DDBJ databases">
        <title>Lentilactobacillus sp. nov., isolated from tree bark.</title>
        <authorList>
            <person name="Phuengjayaem S."/>
            <person name="Tanasupawat S."/>
        </authorList>
    </citation>
    <scope>NUCLEOTIDE SEQUENCE</scope>
    <source>
        <strain evidence="1">SPB1-3</strain>
    </source>
</reference>
<proteinExistence type="predicted"/>
<dbReference type="EMBL" id="CP168151">
    <property type="protein sequence ID" value="XFD39780.1"/>
    <property type="molecule type" value="Genomic_DNA"/>
</dbReference>
<dbReference type="EC" id="3.4.21.89" evidence="1"/>
<accession>A0ACD5DFP6</accession>
<evidence type="ECO:0000313" key="1">
    <source>
        <dbReference type="EMBL" id="XFD39780.1"/>
    </source>
</evidence>
<name>A0ACD5DFP6_9LACO</name>